<dbReference type="RefSeq" id="WP_145859788.1">
    <property type="nucleotide sequence ID" value="NZ_RPFW01000007.1"/>
</dbReference>
<reference evidence="12 13" key="1">
    <citation type="submission" date="2018-11" db="EMBL/GenBank/DDBJ databases">
        <title>Trebonia kvetii gen.nov., sp.nov., a novel acidophilic actinobacterium, and proposal of the new actinobacterial family Treboniaceae fam. nov.</title>
        <authorList>
            <person name="Rapoport D."/>
            <person name="Sagova-Mareckova M."/>
            <person name="Sedlacek I."/>
            <person name="Provaznik J."/>
            <person name="Kralova S."/>
            <person name="Pavlinic D."/>
            <person name="Benes V."/>
            <person name="Kopecky J."/>
        </authorList>
    </citation>
    <scope>NUCLEOTIDE SEQUENCE [LARGE SCALE GENOMIC DNA]</scope>
    <source>
        <strain evidence="12 13">15Tr583</strain>
    </source>
</reference>
<dbReference type="PROSITE" id="PS50110">
    <property type="entry name" value="RESPONSE_REGULATORY"/>
    <property type="match status" value="1"/>
</dbReference>
<dbReference type="AlphaFoldDB" id="A0A6P2BQN1"/>
<evidence type="ECO:0000256" key="7">
    <source>
        <dbReference type="ARBA" id="ARBA00023159"/>
    </source>
</evidence>
<evidence type="ECO:0000256" key="6">
    <source>
        <dbReference type="ARBA" id="ARBA00023125"/>
    </source>
</evidence>
<evidence type="ECO:0000256" key="1">
    <source>
        <dbReference type="ARBA" id="ARBA00004496"/>
    </source>
</evidence>
<feature type="domain" description="Response regulatory" evidence="11">
    <location>
        <begin position="3"/>
        <end position="119"/>
    </location>
</feature>
<dbReference type="InterPro" id="IPR036388">
    <property type="entry name" value="WH-like_DNA-bd_sf"/>
</dbReference>
<evidence type="ECO:0000256" key="3">
    <source>
        <dbReference type="ARBA" id="ARBA00022553"/>
    </source>
</evidence>
<keyword evidence="5 9" id="KW-0805">Transcription regulation</keyword>
<dbReference type="Pfam" id="PF00072">
    <property type="entry name" value="Response_reg"/>
    <property type="match status" value="1"/>
</dbReference>
<evidence type="ECO:0000313" key="12">
    <source>
        <dbReference type="EMBL" id="TVZ01324.1"/>
    </source>
</evidence>
<dbReference type="SUPFAM" id="SSF52172">
    <property type="entry name" value="CheY-like"/>
    <property type="match status" value="1"/>
</dbReference>
<evidence type="ECO:0000256" key="4">
    <source>
        <dbReference type="ARBA" id="ARBA00023012"/>
    </source>
</evidence>
<dbReference type="PIRSF" id="PIRSF006171">
    <property type="entry name" value="RR_citrat_malat"/>
    <property type="match status" value="1"/>
</dbReference>
<feature type="modified residue" description="4-aspartylphosphate" evidence="10">
    <location>
        <position position="54"/>
    </location>
</feature>
<dbReference type="GO" id="GO:0003677">
    <property type="term" value="F:DNA binding"/>
    <property type="evidence" value="ECO:0007669"/>
    <property type="project" value="UniProtKB-KW"/>
</dbReference>
<proteinExistence type="predicted"/>
<dbReference type="InterPro" id="IPR036390">
    <property type="entry name" value="WH_DNA-bd_sf"/>
</dbReference>
<evidence type="ECO:0000259" key="11">
    <source>
        <dbReference type="PROSITE" id="PS50110"/>
    </source>
</evidence>
<dbReference type="CDD" id="cd19925">
    <property type="entry name" value="REC_citrate_TCS"/>
    <property type="match status" value="1"/>
</dbReference>
<dbReference type="Pfam" id="PF09339">
    <property type="entry name" value="HTH_IclR"/>
    <property type="match status" value="1"/>
</dbReference>
<evidence type="ECO:0000256" key="9">
    <source>
        <dbReference type="PIRNR" id="PIRNR006171"/>
    </source>
</evidence>
<comment type="subcellular location">
    <subcellularLocation>
        <location evidence="1 9">Cytoplasm</location>
    </subcellularLocation>
</comment>
<gene>
    <name evidence="12" type="ORF">EAS64_34175</name>
</gene>
<dbReference type="Proteomes" id="UP000460272">
    <property type="component" value="Unassembled WGS sequence"/>
</dbReference>
<accession>A0A6P2BQN1</accession>
<dbReference type="InterPro" id="IPR011006">
    <property type="entry name" value="CheY-like_superfamily"/>
</dbReference>
<protein>
    <recommendedName>
        <fullName evidence="9">Transcriptional regulatory protein</fullName>
    </recommendedName>
</protein>
<keyword evidence="8 9" id="KW-0804">Transcription</keyword>
<evidence type="ECO:0000256" key="10">
    <source>
        <dbReference type="PROSITE-ProRule" id="PRU00169"/>
    </source>
</evidence>
<dbReference type="Gene3D" id="1.10.10.10">
    <property type="entry name" value="Winged helix-like DNA-binding domain superfamily/Winged helix DNA-binding domain"/>
    <property type="match status" value="1"/>
</dbReference>
<dbReference type="PANTHER" id="PTHR45526">
    <property type="entry name" value="TRANSCRIPTIONAL REGULATORY PROTEIN DPIA"/>
    <property type="match status" value="1"/>
</dbReference>
<dbReference type="EMBL" id="RPFW01000007">
    <property type="protein sequence ID" value="TVZ01324.1"/>
    <property type="molecule type" value="Genomic_DNA"/>
</dbReference>
<evidence type="ECO:0000313" key="13">
    <source>
        <dbReference type="Proteomes" id="UP000460272"/>
    </source>
</evidence>
<keyword evidence="3 10" id="KW-0597">Phosphoprotein</keyword>
<organism evidence="12 13">
    <name type="scientific">Trebonia kvetii</name>
    <dbReference type="NCBI Taxonomy" id="2480626"/>
    <lineage>
        <taxon>Bacteria</taxon>
        <taxon>Bacillati</taxon>
        <taxon>Actinomycetota</taxon>
        <taxon>Actinomycetes</taxon>
        <taxon>Streptosporangiales</taxon>
        <taxon>Treboniaceae</taxon>
        <taxon>Trebonia</taxon>
    </lineage>
</organism>
<evidence type="ECO:0000256" key="2">
    <source>
        <dbReference type="ARBA" id="ARBA00022490"/>
    </source>
</evidence>
<evidence type="ECO:0000256" key="5">
    <source>
        <dbReference type="ARBA" id="ARBA00023015"/>
    </source>
</evidence>
<dbReference type="InterPro" id="IPR001789">
    <property type="entry name" value="Sig_transdc_resp-reg_receiver"/>
</dbReference>
<dbReference type="InterPro" id="IPR051271">
    <property type="entry name" value="2C-system_Tx_regulators"/>
</dbReference>
<keyword evidence="7 9" id="KW-0010">Activator</keyword>
<dbReference type="GO" id="GO:0000156">
    <property type="term" value="F:phosphorelay response regulator activity"/>
    <property type="evidence" value="ECO:0007669"/>
    <property type="project" value="TreeGrafter"/>
</dbReference>
<name>A0A6P2BQN1_9ACTN</name>
<dbReference type="Gene3D" id="3.40.50.2300">
    <property type="match status" value="1"/>
</dbReference>
<dbReference type="GO" id="GO:0005737">
    <property type="term" value="C:cytoplasm"/>
    <property type="evidence" value="ECO:0007669"/>
    <property type="project" value="UniProtKB-SubCell"/>
</dbReference>
<keyword evidence="4 9" id="KW-0902">Two-component regulatory system</keyword>
<keyword evidence="13" id="KW-1185">Reference proteome</keyword>
<evidence type="ECO:0000256" key="8">
    <source>
        <dbReference type="ARBA" id="ARBA00023163"/>
    </source>
</evidence>
<dbReference type="SMART" id="SM00448">
    <property type="entry name" value="REC"/>
    <property type="match status" value="1"/>
</dbReference>
<dbReference type="SUPFAM" id="SSF46785">
    <property type="entry name" value="Winged helix' DNA-binding domain"/>
    <property type="match status" value="1"/>
</dbReference>
<dbReference type="InterPro" id="IPR005471">
    <property type="entry name" value="Tscrpt_reg_IclR_N"/>
</dbReference>
<dbReference type="OrthoDB" id="7187989at2"/>
<dbReference type="PANTHER" id="PTHR45526:SF1">
    <property type="entry name" value="TRANSCRIPTIONAL REGULATORY PROTEIN DCUR-RELATED"/>
    <property type="match status" value="1"/>
</dbReference>
<dbReference type="GO" id="GO:0003700">
    <property type="term" value="F:DNA-binding transcription factor activity"/>
    <property type="evidence" value="ECO:0007669"/>
    <property type="project" value="InterPro"/>
</dbReference>
<dbReference type="InterPro" id="IPR024187">
    <property type="entry name" value="Sig_transdc_resp-reg_cit/mal"/>
</dbReference>
<keyword evidence="6 9" id="KW-0238">DNA-binding</keyword>
<sequence length="226" mass="24932">MIRTLVVDDDFRVAAIHAAYVNKIEGFEVIAEAHSAAEAVSAVDRLRPDLMLLDLYLPDEHGLKLVARLRDGHPPVDVIVITAAKDADSVRVAMQSGALHYLLKPFSFPVLRDKLLSYAQMRTRLSSLREADQRTVDRVFGALRATDQLAGVKGRSVHTLEAVEQLLSETDADLSAAEVAERTGMSRATAQRYLSHLHEVGRVDIKLRYGSGGRPEHGYRWKAPAG</sequence>
<comment type="caution">
    <text evidence="12">The sequence shown here is derived from an EMBL/GenBank/DDBJ whole genome shotgun (WGS) entry which is preliminary data.</text>
</comment>
<keyword evidence="2 9" id="KW-0963">Cytoplasm</keyword>